<feature type="compositionally biased region" description="Low complexity" evidence="1">
    <location>
        <begin position="266"/>
        <end position="289"/>
    </location>
</feature>
<organism evidence="2">
    <name type="scientific">viral metagenome</name>
    <dbReference type="NCBI Taxonomy" id="1070528"/>
    <lineage>
        <taxon>unclassified sequences</taxon>
        <taxon>metagenomes</taxon>
        <taxon>organismal metagenomes</taxon>
    </lineage>
</organism>
<name>A0A6C0ILE4_9ZZZZ</name>
<reference evidence="2" key="1">
    <citation type="journal article" date="2020" name="Nature">
        <title>Giant virus diversity and host interactions through global metagenomics.</title>
        <authorList>
            <person name="Schulz F."/>
            <person name="Roux S."/>
            <person name="Paez-Espino D."/>
            <person name="Jungbluth S."/>
            <person name="Walsh D.A."/>
            <person name="Denef V.J."/>
            <person name="McMahon K.D."/>
            <person name="Konstantinidis K.T."/>
            <person name="Eloe-Fadrosh E.A."/>
            <person name="Kyrpides N.C."/>
            <person name="Woyke T."/>
        </authorList>
    </citation>
    <scope>NUCLEOTIDE SEQUENCE</scope>
    <source>
        <strain evidence="2">GVMAG-M-3300024252-29</strain>
    </source>
</reference>
<dbReference type="EMBL" id="MN740209">
    <property type="protein sequence ID" value="QHT93639.1"/>
    <property type="molecule type" value="Genomic_DNA"/>
</dbReference>
<dbReference type="AlphaFoldDB" id="A0A6C0ILE4"/>
<evidence type="ECO:0000313" key="2">
    <source>
        <dbReference type="EMBL" id="QHT93639.1"/>
    </source>
</evidence>
<protein>
    <submittedName>
        <fullName evidence="2">Uncharacterized protein</fullName>
    </submittedName>
</protein>
<accession>A0A6C0ILE4</accession>
<feature type="region of interest" description="Disordered" evidence="1">
    <location>
        <begin position="193"/>
        <end position="404"/>
    </location>
</feature>
<feature type="compositionally biased region" description="Basic residues" evidence="1">
    <location>
        <begin position="324"/>
        <end position="372"/>
    </location>
</feature>
<proteinExistence type="predicted"/>
<feature type="compositionally biased region" description="Polar residues" evidence="1">
    <location>
        <begin position="247"/>
        <end position="265"/>
    </location>
</feature>
<evidence type="ECO:0000256" key="1">
    <source>
        <dbReference type="SAM" id="MobiDB-lite"/>
    </source>
</evidence>
<feature type="compositionally biased region" description="Basic and acidic residues" evidence="1">
    <location>
        <begin position="193"/>
        <end position="219"/>
    </location>
</feature>
<sequence length="404" mass="46006">METPERTFNFNIVQDPNGYSYYEIPANTLLYRGDTALYPHFQKPNVPAFFSTEPKFVKHYGILFRFITTAPMRLLVLDNHADYTKFYDSVPEDKQTILRRQFGYESGLRDSAYVSDMNLVKYLCSIGMEGFANDRMRVDDFAVVDPYEGEEDMKNRPFHPELALCNLSKIDLVNPQEDVQNYIKTYGEEAFDKEVERKTQSIKNWEEKKKREQSRRGNGNDRGNMGRPINGALFSSPGKQGIDMFSRMNSLTGSDNDTETSSGSNSFSLYGMTSSSSSNNLTDDSFSSPPSSPNPSIPSNPSTPGSPPRFPRMKGTSLFESPPKKQRRGGKKSMKKKKQHNKKTHKKKTHKKHTRKERKKTKAKRRTKKRGGVARSLANRPPTPPMSLPGTPVMDATMDNLQRY</sequence>